<dbReference type="Proteomes" id="UP001556631">
    <property type="component" value="Unassembled WGS sequence"/>
</dbReference>
<dbReference type="EMBL" id="JBFPJR010000019">
    <property type="protein sequence ID" value="MEX0428364.1"/>
    <property type="molecule type" value="Genomic_DNA"/>
</dbReference>
<dbReference type="InterPro" id="IPR002878">
    <property type="entry name" value="ChsH2_C"/>
</dbReference>
<reference evidence="3 4" key="1">
    <citation type="submission" date="2024-07" db="EMBL/GenBank/DDBJ databases">
        <authorList>
            <person name="Lee S."/>
            <person name="Kang M."/>
        </authorList>
    </citation>
    <scope>NUCLEOTIDE SEQUENCE [LARGE SCALE GENOMIC DNA]</scope>
    <source>
        <strain evidence="3 4">DS6</strain>
    </source>
</reference>
<dbReference type="Pfam" id="PF12172">
    <property type="entry name" value="zf-ChsH2"/>
    <property type="match status" value="1"/>
</dbReference>
<dbReference type="Pfam" id="PF01796">
    <property type="entry name" value="OB_ChsH2_C"/>
    <property type="match status" value="1"/>
</dbReference>
<gene>
    <name evidence="3" type="ORF">AB3X52_12100</name>
</gene>
<organism evidence="3 4">
    <name type="scientific">Nocardioides eburneus</name>
    <dbReference type="NCBI Taxonomy" id="3231482"/>
    <lineage>
        <taxon>Bacteria</taxon>
        <taxon>Bacillati</taxon>
        <taxon>Actinomycetota</taxon>
        <taxon>Actinomycetes</taxon>
        <taxon>Propionibacteriales</taxon>
        <taxon>Nocardioidaceae</taxon>
        <taxon>Nocardioides</taxon>
    </lineage>
</organism>
<dbReference type="RefSeq" id="WP_367994336.1">
    <property type="nucleotide sequence ID" value="NZ_JBFPJR010000019.1"/>
</dbReference>
<feature type="domain" description="ChsH2 rubredoxin-like zinc ribbon" evidence="2">
    <location>
        <begin position="15"/>
        <end position="46"/>
    </location>
</feature>
<comment type="caution">
    <text evidence="3">The sequence shown here is derived from an EMBL/GenBank/DDBJ whole genome shotgun (WGS) entry which is preliminary data.</text>
</comment>
<evidence type="ECO:0000313" key="4">
    <source>
        <dbReference type="Proteomes" id="UP001556631"/>
    </source>
</evidence>
<evidence type="ECO:0000259" key="1">
    <source>
        <dbReference type="Pfam" id="PF01796"/>
    </source>
</evidence>
<evidence type="ECO:0000313" key="3">
    <source>
        <dbReference type="EMBL" id="MEX0428364.1"/>
    </source>
</evidence>
<sequence length="143" mass="15529">MKLLPERSELTKPYWDALHEGRLVAQECADCGHLQHPPLPRCGACHFDDLSWRDLAGTGTIYSYTIVHHAAHQALADKVPYAVGLVELDEGPRVVADFLGDLDAVLVGARVEARFEAVTDEISLAHFAVSGPPPHEDGRAVAV</sequence>
<dbReference type="Gene3D" id="6.10.30.10">
    <property type="match status" value="1"/>
</dbReference>
<evidence type="ECO:0000259" key="2">
    <source>
        <dbReference type="Pfam" id="PF12172"/>
    </source>
</evidence>
<dbReference type="PANTHER" id="PTHR34075:SF5">
    <property type="entry name" value="BLR3430 PROTEIN"/>
    <property type="match status" value="1"/>
</dbReference>
<dbReference type="SUPFAM" id="SSF50249">
    <property type="entry name" value="Nucleic acid-binding proteins"/>
    <property type="match status" value="1"/>
</dbReference>
<keyword evidence="4" id="KW-1185">Reference proteome</keyword>
<accession>A0ABV3SZJ9</accession>
<name>A0ABV3SZJ9_9ACTN</name>
<proteinExistence type="predicted"/>
<feature type="domain" description="ChsH2 C-terminal OB-fold" evidence="1">
    <location>
        <begin position="52"/>
        <end position="116"/>
    </location>
</feature>
<dbReference type="InterPro" id="IPR052513">
    <property type="entry name" value="Thioester_dehydratase-like"/>
</dbReference>
<dbReference type="InterPro" id="IPR022002">
    <property type="entry name" value="ChsH2_Znr"/>
</dbReference>
<dbReference type="InterPro" id="IPR012340">
    <property type="entry name" value="NA-bd_OB-fold"/>
</dbReference>
<dbReference type="PANTHER" id="PTHR34075">
    <property type="entry name" value="BLR3430 PROTEIN"/>
    <property type="match status" value="1"/>
</dbReference>
<protein>
    <submittedName>
        <fullName evidence="3">Zn-ribbon domain-containing OB-fold protein</fullName>
    </submittedName>
</protein>